<name>A0ABR8WIC3_9BACL</name>
<dbReference type="Proteomes" id="UP000658980">
    <property type="component" value="Unassembled WGS sequence"/>
</dbReference>
<evidence type="ECO:0000256" key="1">
    <source>
        <dbReference type="SAM" id="SignalP"/>
    </source>
</evidence>
<protein>
    <submittedName>
        <fullName evidence="2">Uncharacterized protein</fullName>
    </submittedName>
</protein>
<keyword evidence="3" id="KW-1185">Reference proteome</keyword>
<organism evidence="2 3">
    <name type="scientific">Planococcus wigleyi</name>
    <dbReference type="NCBI Taxonomy" id="2762216"/>
    <lineage>
        <taxon>Bacteria</taxon>
        <taxon>Bacillati</taxon>
        <taxon>Bacillota</taxon>
        <taxon>Bacilli</taxon>
        <taxon>Bacillales</taxon>
        <taxon>Caryophanaceae</taxon>
        <taxon>Planococcus</taxon>
    </lineage>
</organism>
<proteinExistence type="predicted"/>
<evidence type="ECO:0000313" key="2">
    <source>
        <dbReference type="EMBL" id="MBD8016804.1"/>
    </source>
</evidence>
<feature type="signal peptide" evidence="1">
    <location>
        <begin position="1"/>
        <end position="36"/>
    </location>
</feature>
<dbReference type="RefSeq" id="WP_191716955.1">
    <property type="nucleotide sequence ID" value="NZ_JACSPU010000012.1"/>
</dbReference>
<keyword evidence="1" id="KW-0732">Signal</keyword>
<sequence length="260" mass="29890">MDKKFSVPAKKIISLLCAFLLVFGLLTPSFTNTANAETDVSPTNDYIIEKELYFLNDEKQEIVLNQEIVNIENQINDYLDEIPYTEEEFEAMSEEEFEEVYNTYFNDIEFLNLENEHEEAFELLEAQQGNMQPRIAPILVPILANVARVALQTVVKQGTRVASTYLKKHLKTIGKNYSVKWNVKNSQGKVTTLLMIQHKPTKQPVFRLDNGSLHAHLTPGTSTWYWHFHIGGTPTAMKQHYSLRSIIPSKYKPKSSLTLY</sequence>
<comment type="caution">
    <text evidence="2">The sequence shown here is derived from an EMBL/GenBank/DDBJ whole genome shotgun (WGS) entry which is preliminary data.</text>
</comment>
<reference evidence="2 3" key="1">
    <citation type="submission" date="2020-08" db="EMBL/GenBank/DDBJ databases">
        <title>A Genomic Blueprint of the Chicken Gut Microbiome.</title>
        <authorList>
            <person name="Gilroy R."/>
            <person name="Ravi A."/>
            <person name="Getino M."/>
            <person name="Pursley I."/>
            <person name="Horton D.L."/>
            <person name="Alikhan N.-F."/>
            <person name="Baker D."/>
            <person name="Gharbi K."/>
            <person name="Hall N."/>
            <person name="Watson M."/>
            <person name="Adriaenssens E.M."/>
            <person name="Foster-Nyarko E."/>
            <person name="Jarju S."/>
            <person name="Secka A."/>
            <person name="Antonio M."/>
            <person name="Oren A."/>
            <person name="Chaudhuri R."/>
            <person name="La Ragione R.M."/>
            <person name="Hildebrand F."/>
            <person name="Pallen M.J."/>
        </authorList>
    </citation>
    <scope>NUCLEOTIDE SEQUENCE [LARGE SCALE GENOMIC DNA]</scope>
    <source>
        <strain evidence="2 3">Sa1BUA13</strain>
    </source>
</reference>
<evidence type="ECO:0000313" key="3">
    <source>
        <dbReference type="Proteomes" id="UP000658980"/>
    </source>
</evidence>
<feature type="chain" id="PRO_5045484915" evidence="1">
    <location>
        <begin position="37"/>
        <end position="260"/>
    </location>
</feature>
<gene>
    <name evidence="2" type="ORF">H9630_18535</name>
</gene>
<accession>A0ABR8WIC3</accession>
<dbReference type="EMBL" id="JACSPU010000012">
    <property type="protein sequence ID" value="MBD8016804.1"/>
    <property type="molecule type" value="Genomic_DNA"/>
</dbReference>